<comment type="caution">
    <text evidence="7">The sequence shown here is derived from an EMBL/GenBank/DDBJ whole genome shotgun (WGS) entry which is preliminary data.</text>
</comment>
<comment type="similarity">
    <text evidence="1">Belongs to the FAD-dependent oxidoreductase family.</text>
</comment>
<keyword evidence="2" id="KW-0285">Flavoprotein</keyword>
<dbReference type="Gene3D" id="3.50.50.100">
    <property type="match status" value="1"/>
</dbReference>
<keyword evidence="4" id="KW-0560">Oxidoreductase</keyword>
<sequence length="358" mass="38628">MAAAVQKKRVVVVGGGIAGANTVKALENYADVTLIDPKDYFEIPWAKLRSMVEPSFGERSVFLHSEYLKTAKLITSAVTKATDESVVTASGERVKYDYLVLATGTAYDGPASKSARIKHFQSDNKKIKDAKTVLIIGGGPTGVELAGEIAVDFPEKKVILLHSGPRLLEFVGEKASRKALAWMKSHKVEVHLNERIDLESLTETTTSFTTNGGKSIHADCHFVCIGKKLGSSWMKDSPFGGSVDERGQVKVDSNLRVEGTTNVFAAGDIINVKELKQGMCAQKHAQVVAENIKKLSKDPKQTKLSSYKASPDMALITLGRNTAVGQFPFGAFSGRLPGMIKSKDLFVGPTRKGLGLKS</sequence>
<dbReference type="Proteomes" id="UP000824469">
    <property type="component" value="Unassembled WGS sequence"/>
</dbReference>
<feature type="domain" description="FAD/NAD(P)-binding" evidence="6">
    <location>
        <begin position="9"/>
        <end position="284"/>
    </location>
</feature>
<evidence type="ECO:0000256" key="1">
    <source>
        <dbReference type="ARBA" id="ARBA00006442"/>
    </source>
</evidence>
<evidence type="ECO:0000313" key="8">
    <source>
        <dbReference type="Proteomes" id="UP000824469"/>
    </source>
</evidence>
<name>A0AA38FI07_TAXCH</name>
<gene>
    <name evidence="7" type="ORF">KI387_014653</name>
</gene>
<evidence type="ECO:0000256" key="5">
    <source>
        <dbReference type="ARBA" id="ARBA00057036"/>
    </source>
</evidence>
<dbReference type="AlphaFoldDB" id="A0AA38FI07"/>
<dbReference type="InterPro" id="IPR036188">
    <property type="entry name" value="FAD/NAD-bd_sf"/>
</dbReference>
<dbReference type="GO" id="GO:0050660">
    <property type="term" value="F:flavin adenine dinucleotide binding"/>
    <property type="evidence" value="ECO:0007669"/>
    <property type="project" value="TreeGrafter"/>
</dbReference>
<keyword evidence="3" id="KW-0274">FAD</keyword>
<evidence type="ECO:0000256" key="4">
    <source>
        <dbReference type="ARBA" id="ARBA00023002"/>
    </source>
</evidence>
<dbReference type="GO" id="GO:0005737">
    <property type="term" value="C:cytoplasm"/>
    <property type="evidence" value="ECO:0007669"/>
    <property type="project" value="TreeGrafter"/>
</dbReference>
<dbReference type="Pfam" id="PF07992">
    <property type="entry name" value="Pyr_redox_2"/>
    <property type="match status" value="1"/>
</dbReference>
<dbReference type="PRINTS" id="PR00368">
    <property type="entry name" value="FADPNR"/>
</dbReference>
<dbReference type="PANTHER" id="PTHR43735:SF3">
    <property type="entry name" value="FERROPTOSIS SUPPRESSOR PROTEIN 1"/>
    <property type="match status" value="1"/>
</dbReference>
<protein>
    <recommendedName>
        <fullName evidence="6">FAD/NAD(P)-binding domain-containing protein</fullName>
    </recommendedName>
</protein>
<evidence type="ECO:0000313" key="7">
    <source>
        <dbReference type="EMBL" id="KAH9303070.1"/>
    </source>
</evidence>
<organism evidence="7 8">
    <name type="scientific">Taxus chinensis</name>
    <name type="common">Chinese yew</name>
    <name type="synonym">Taxus wallichiana var. chinensis</name>
    <dbReference type="NCBI Taxonomy" id="29808"/>
    <lineage>
        <taxon>Eukaryota</taxon>
        <taxon>Viridiplantae</taxon>
        <taxon>Streptophyta</taxon>
        <taxon>Embryophyta</taxon>
        <taxon>Tracheophyta</taxon>
        <taxon>Spermatophyta</taxon>
        <taxon>Pinopsida</taxon>
        <taxon>Pinidae</taxon>
        <taxon>Conifers II</taxon>
        <taxon>Cupressales</taxon>
        <taxon>Taxaceae</taxon>
        <taxon>Taxus</taxon>
    </lineage>
</organism>
<evidence type="ECO:0000259" key="6">
    <source>
        <dbReference type="Pfam" id="PF07992"/>
    </source>
</evidence>
<reference evidence="7 8" key="1">
    <citation type="journal article" date="2021" name="Nat. Plants">
        <title>The Taxus genome provides insights into paclitaxel biosynthesis.</title>
        <authorList>
            <person name="Xiong X."/>
            <person name="Gou J."/>
            <person name="Liao Q."/>
            <person name="Li Y."/>
            <person name="Zhou Q."/>
            <person name="Bi G."/>
            <person name="Li C."/>
            <person name="Du R."/>
            <person name="Wang X."/>
            <person name="Sun T."/>
            <person name="Guo L."/>
            <person name="Liang H."/>
            <person name="Lu P."/>
            <person name="Wu Y."/>
            <person name="Zhang Z."/>
            <person name="Ro D.K."/>
            <person name="Shang Y."/>
            <person name="Huang S."/>
            <person name="Yan J."/>
        </authorList>
    </citation>
    <scope>NUCLEOTIDE SEQUENCE [LARGE SCALE GENOMIC DNA]</scope>
    <source>
        <strain evidence="7">Ta-2019</strain>
    </source>
</reference>
<comment type="function">
    <text evidence="5">Putative FAD-dependent oxidoreductase.</text>
</comment>
<keyword evidence="8" id="KW-1185">Reference proteome</keyword>
<dbReference type="OMA" id="FDLVIPC"/>
<dbReference type="EMBL" id="JAHRHJ020000009">
    <property type="protein sequence ID" value="KAH9303070.1"/>
    <property type="molecule type" value="Genomic_DNA"/>
</dbReference>
<dbReference type="SUPFAM" id="SSF51905">
    <property type="entry name" value="FAD/NAD(P)-binding domain"/>
    <property type="match status" value="1"/>
</dbReference>
<evidence type="ECO:0000256" key="2">
    <source>
        <dbReference type="ARBA" id="ARBA00022630"/>
    </source>
</evidence>
<dbReference type="InterPro" id="IPR023753">
    <property type="entry name" value="FAD/NAD-binding_dom"/>
</dbReference>
<dbReference type="GO" id="GO:0004174">
    <property type="term" value="F:electron-transferring-flavoprotein dehydrogenase activity"/>
    <property type="evidence" value="ECO:0007669"/>
    <property type="project" value="TreeGrafter"/>
</dbReference>
<proteinExistence type="inferred from homology"/>
<evidence type="ECO:0000256" key="3">
    <source>
        <dbReference type="ARBA" id="ARBA00022827"/>
    </source>
</evidence>
<accession>A0AA38FI07</accession>
<dbReference type="PANTHER" id="PTHR43735">
    <property type="entry name" value="APOPTOSIS-INDUCING FACTOR 1"/>
    <property type="match status" value="1"/>
</dbReference>
<dbReference type="FunFam" id="3.50.50.100:FF:000006">
    <property type="entry name" value="apoptosis-inducing factor 2"/>
    <property type="match status" value="1"/>
</dbReference>